<evidence type="ECO:0000313" key="1">
    <source>
        <dbReference type="EMBL" id="EKY17918.1"/>
    </source>
</evidence>
<protein>
    <submittedName>
        <fullName evidence="1">Uncharacterized protein</fullName>
    </submittedName>
</protein>
<name>A0ABP2SQ21_9FIRM</name>
<dbReference type="Proteomes" id="UP000010412">
    <property type="component" value="Unassembled WGS sequence"/>
</dbReference>
<gene>
    <name evidence="1" type="ORF">HMPREF0870_01755</name>
</gene>
<comment type="caution">
    <text evidence="1">The sequence shown here is derived from an EMBL/GenBank/DDBJ whole genome shotgun (WGS) entry which is preliminary data.</text>
</comment>
<evidence type="ECO:0000313" key="2">
    <source>
        <dbReference type="Proteomes" id="UP000010412"/>
    </source>
</evidence>
<proteinExistence type="predicted"/>
<sequence>MIILIILILLLLAMAVAVLLIIRRKHKMPQGIEIYNEYGEKILSTDARLTRSLMCVPCTSWTGSAKVIGKQKDTTIYVIPFVSVSYKGNFPTTKFIKTWINQDMVYWEYTRINNHFFDNDTLAIVLFIGEY</sequence>
<keyword evidence="2" id="KW-1185">Reference proteome</keyword>
<dbReference type="EMBL" id="AMEX01000047">
    <property type="protein sequence ID" value="EKY17918.1"/>
    <property type="molecule type" value="Genomic_DNA"/>
</dbReference>
<accession>A0ABP2SQ21</accession>
<reference evidence="1 2" key="1">
    <citation type="submission" date="2012-05" db="EMBL/GenBank/DDBJ databases">
        <authorList>
            <person name="Weinstock G."/>
            <person name="Sodergren E."/>
            <person name="Lobos E.A."/>
            <person name="Fulton L."/>
            <person name="Fulton R."/>
            <person name="Courtney L."/>
            <person name="Fronick C."/>
            <person name="O'Laughlin M."/>
            <person name="Godfrey J."/>
            <person name="Wilson R.M."/>
            <person name="Miner T."/>
            <person name="Farmer C."/>
            <person name="Delehaunty K."/>
            <person name="Cordes M."/>
            <person name="Minx P."/>
            <person name="Tomlinson C."/>
            <person name="Chen J."/>
            <person name="Wollam A."/>
            <person name="Pepin K.H."/>
            <person name="Bhonagiri V."/>
            <person name="Zhang X."/>
            <person name="Suruliraj S."/>
            <person name="Warren W."/>
            <person name="Mitreva M."/>
            <person name="Mardis E.R."/>
            <person name="Wilson R.K."/>
        </authorList>
    </citation>
    <scope>NUCLEOTIDE SEQUENCE [LARGE SCALE GENOMIC DNA]</scope>
    <source>
        <strain evidence="1 2">KON</strain>
    </source>
</reference>
<organism evidence="1 2">
    <name type="scientific">Veillonella atypica KON</name>
    <dbReference type="NCBI Taxonomy" id="1128111"/>
    <lineage>
        <taxon>Bacteria</taxon>
        <taxon>Bacillati</taxon>
        <taxon>Bacillota</taxon>
        <taxon>Negativicutes</taxon>
        <taxon>Veillonellales</taxon>
        <taxon>Veillonellaceae</taxon>
        <taxon>Veillonella</taxon>
    </lineage>
</organism>